<dbReference type="Proteomes" id="UP001313282">
    <property type="component" value="Unassembled WGS sequence"/>
</dbReference>
<feature type="coiled-coil region" evidence="1">
    <location>
        <begin position="723"/>
        <end position="854"/>
    </location>
</feature>
<feature type="compositionally biased region" description="Polar residues" evidence="2">
    <location>
        <begin position="313"/>
        <end position="345"/>
    </location>
</feature>
<sequence>MDPSQVDHAQAWLWQLNQQQMSNEAMEDGFEMPPLQFPTEPGEPIPDNPIFFNNLDQSMDLNNMSFSNNLPEYQQMMSGAPEMGMDPLTSMQTPMGVNTGIFFQNPLPVEQLMQNHPDMGMDLDEPSVDAQDLLEASEDLIDASFEDPTFDPSGSMFPQPTMQVPSAQYDFMGQIPSVPMPEKSLFLQSMTPPRGMPPHIFMMLKQQQQQQQQQALNNQMMGSFYPPSGLQMRLARGAQMPRASSLRMHPMAMQRMRASQAQAQRAKMSSMRMPQGNMSAMQIPGTPQITQHGLSTQSTQPSVPTQKVRFQETLISNPQNNISSPDTSGSQSAASVPQRPQNQGPMLNKEHIQQRSARGPNPVPVAPIQQVPKAVVQISQEPFSRTFPPNVSHENLKKGDEPPVDGQYPGGRMTVKDFQEYRSNMVYLGKPTGEARERIPAPLKHLGAVPQFQGNTNDFNAVKEHLNALTDWANQYVHAAMNTVSRYDNHTEDLTKQLKTLKLEKKHISDAIKEVQDGEDAKIPDFIRSTKLRVNELEETVRLLNYHHAKCPEAPKDLETLRIPKGKNRTAFDLQRDMLHKRDVEVETIKNSLKEKDETLQTMEDDLRQAKDLVINYQVQIQEMVNRENFNNVAKVHVLQQLLDTQEAAKKLESRYNKLFERAKALAREVQGLKTTAGWLEEHPDLLMQGAGGTAESNLLAKYRVLFENSKFLVGENARLKEQLRAETSILELQAEYDKLKAQKAELEGALEEVKGTQKDMMGAAALQKGFIQARKAWNNEKSHLQNEIKKFQEVIRNHKATSDEASNQESTIKGLHTKNSEMEKGLKKAYENLEKLKSQHKKVLEEKEQIETKTAKLMEIHKLAMGENTALKERRLARQIEVEALKKRLKENGPEKIIRIEAPGSKKGHECLMTRGELMEMLGQEGFREYMHSYLKAVGYIKEGGEGA</sequence>
<reference evidence="3 4" key="1">
    <citation type="submission" date="2019-10" db="EMBL/GenBank/DDBJ databases">
        <authorList>
            <person name="Palmer J.M."/>
        </authorList>
    </citation>
    <scope>NUCLEOTIDE SEQUENCE [LARGE SCALE GENOMIC DNA]</scope>
    <source>
        <strain evidence="3 4">TWF718</strain>
    </source>
</reference>
<feature type="compositionally biased region" description="Polar residues" evidence="2">
    <location>
        <begin position="276"/>
        <end position="305"/>
    </location>
</feature>
<name>A0AAN8N6Y9_9PEZI</name>
<evidence type="ECO:0000256" key="2">
    <source>
        <dbReference type="SAM" id="MobiDB-lite"/>
    </source>
</evidence>
<gene>
    <name evidence="3" type="ORF">TWF718_004897</name>
</gene>
<feature type="coiled-coil region" evidence="1">
    <location>
        <begin position="586"/>
        <end position="669"/>
    </location>
</feature>
<feature type="compositionally biased region" description="Polar residues" evidence="2">
    <location>
        <begin position="383"/>
        <end position="393"/>
    </location>
</feature>
<accession>A0AAN8N6Y9</accession>
<evidence type="ECO:0000313" key="4">
    <source>
        <dbReference type="Proteomes" id="UP001313282"/>
    </source>
</evidence>
<feature type="compositionally biased region" description="Low complexity" evidence="2">
    <location>
        <begin position="260"/>
        <end position="271"/>
    </location>
</feature>
<dbReference type="AlphaFoldDB" id="A0AAN8N6Y9"/>
<proteinExistence type="predicted"/>
<protein>
    <submittedName>
        <fullName evidence="3">Uncharacterized protein</fullName>
    </submittedName>
</protein>
<organism evidence="3 4">
    <name type="scientific">Orbilia javanica</name>
    <dbReference type="NCBI Taxonomy" id="47235"/>
    <lineage>
        <taxon>Eukaryota</taxon>
        <taxon>Fungi</taxon>
        <taxon>Dikarya</taxon>
        <taxon>Ascomycota</taxon>
        <taxon>Pezizomycotina</taxon>
        <taxon>Orbiliomycetes</taxon>
        <taxon>Orbiliales</taxon>
        <taxon>Orbiliaceae</taxon>
        <taxon>Orbilia</taxon>
    </lineage>
</organism>
<feature type="region of interest" description="Disordered" evidence="2">
    <location>
        <begin position="260"/>
        <end position="366"/>
    </location>
</feature>
<dbReference type="EMBL" id="JAVHNR010000002">
    <property type="protein sequence ID" value="KAK6351751.1"/>
    <property type="molecule type" value="Genomic_DNA"/>
</dbReference>
<feature type="region of interest" description="Disordered" evidence="2">
    <location>
        <begin position="383"/>
        <end position="410"/>
    </location>
</feature>
<keyword evidence="4" id="KW-1185">Reference proteome</keyword>
<evidence type="ECO:0000313" key="3">
    <source>
        <dbReference type="EMBL" id="KAK6351751.1"/>
    </source>
</evidence>
<keyword evidence="1" id="KW-0175">Coiled coil</keyword>
<comment type="caution">
    <text evidence="3">The sequence shown here is derived from an EMBL/GenBank/DDBJ whole genome shotgun (WGS) entry which is preliminary data.</text>
</comment>
<evidence type="ECO:0000256" key="1">
    <source>
        <dbReference type="SAM" id="Coils"/>
    </source>
</evidence>